<evidence type="ECO:0000259" key="4">
    <source>
        <dbReference type="PROSITE" id="PS51910"/>
    </source>
</evidence>
<dbReference type="InterPro" id="IPR017853">
    <property type="entry name" value="GH"/>
</dbReference>
<gene>
    <name evidence="6" type="primary">LOC108609443</name>
</gene>
<comment type="similarity">
    <text evidence="1">Belongs to the glycosyl hydrolase 18 family.</text>
</comment>
<feature type="domain" description="GH18" evidence="4">
    <location>
        <begin position="106"/>
        <end position="427"/>
    </location>
</feature>
<dbReference type="PROSITE" id="PS51910">
    <property type="entry name" value="GH18_2"/>
    <property type="match status" value="1"/>
</dbReference>
<dbReference type="RefSeq" id="XP_017856654.1">
    <property type="nucleotide sequence ID" value="XM_018001165.1"/>
</dbReference>
<dbReference type="CDD" id="cd02876">
    <property type="entry name" value="GH18_SI-CLP"/>
    <property type="match status" value="1"/>
</dbReference>
<evidence type="ECO:0000256" key="1">
    <source>
        <dbReference type="ARBA" id="ARBA00009336"/>
    </source>
</evidence>
<reference evidence="5" key="2">
    <citation type="journal article" date="2016" name="G3 (Bethesda)">
        <title>Genome Evolution in Three Species of Cactophilic Drosophila.</title>
        <authorList>
            <person name="Sanchez-Flores A."/>
            <person name="Penazola F."/>
            <person name="Carpinteyro-Ponce J."/>
            <person name="Nazario-Yepiz N."/>
            <person name="Abreu-Goodger C."/>
            <person name="Machado C.A."/>
            <person name="Markow T.A."/>
        </authorList>
    </citation>
    <scope>NUCLEOTIDE SEQUENCE [LARGE SCALE GENOMIC DNA]</scope>
</reference>
<sequence length="427" mass="49427">MVIASEKSFVCAGVLVLLGVPQTCYKKMRTINAQIIWCILLGSQYVLCTLTPDSKNKNKRDSKFLRGPQDNDVFTLNLVSPEPLAKDILIHHEGYYKDTALRRFNGTVLGYVTPWNSHGYDIAKIFAKKFDIISPVWLQIVKRGDEYAIAGDHDIDAGWINDVRRKGKVQQQQHLRTVKFFPRIIFDHFTDRDIKLLLSDAKERTELNEMLIRVCKQHGFDGLVLEVWSQLAGRIDDKILYTLVLQMAKELQKQKIRLILVIPPQRKDMPNLFGEKHMDKLYKYIYAFSLMTYDYSTVQRPGANAPLYWVRSAVEHIVPDGCQDMEVKRAKILLGLNMYGNDYTPDGGGPITYGPYLDLLRHVKKHLTHDERDMENFFEIRTETGRHIVFYPTLYSINERIQLAQQLGVGISIWELGQGLNYFYDLF</sequence>
<dbReference type="PANTHER" id="PTHR46066:SF2">
    <property type="entry name" value="CHITINASE DOMAIN-CONTAINING PROTEIN 1"/>
    <property type="match status" value="1"/>
</dbReference>
<dbReference type="SUPFAM" id="SSF51445">
    <property type="entry name" value="(Trans)glycosidases"/>
    <property type="match status" value="1"/>
</dbReference>
<proteinExistence type="inferred from homology"/>
<dbReference type="SMART" id="SM00636">
    <property type="entry name" value="Glyco_18"/>
    <property type="match status" value="1"/>
</dbReference>
<dbReference type="Proteomes" id="UP000694904">
    <property type="component" value="Chromosome 3"/>
</dbReference>
<dbReference type="PANTHER" id="PTHR46066">
    <property type="entry name" value="CHITINASE DOMAIN-CONTAINING PROTEIN 1 FAMILY MEMBER"/>
    <property type="match status" value="1"/>
</dbReference>
<name>A0ABM1NNW8_DROAR</name>
<dbReference type="Pfam" id="PF00704">
    <property type="entry name" value="Glyco_hydro_18"/>
    <property type="match status" value="1"/>
</dbReference>
<keyword evidence="5" id="KW-1185">Reference proteome</keyword>
<evidence type="ECO:0000313" key="5">
    <source>
        <dbReference type="Proteomes" id="UP000694904"/>
    </source>
</evidence>
<organism evidence="5 6">
    <name type="scientific">Drosophila arizonae</name>
    <name type="common">Fruit fly</name>
    <dbReference type="NCBI Taxonomy" id="7263"/>
    <lineage>
        <taxon>Eukaryota</taxon>
        <taxon>Metazoa</taxon>
        <taxon>Ecdysozoa</taxon>
        <taxon>Arthropoda</taxon>
        <taxon>Hexapoda</taxon>
        <taxon>Insecta</taxon>
        <taxon>Pterygota</taxon>
        <taxon>Neoptera</taxon>
        <taxon>Endopterygota</taxon>
        <taxon>Diptera</taxon>
        <taxon>Brachycera</taxon>
        <taxon>Muscomorpha</taxon>
        <taxon>Ephydroidea</taxon>
        <taxon>Drosophilidae</taxon>
        <taxon>Drosophila</taxon>
    </lineage>
</organism>
<dbReference type="InterPro" id="IPR029070">
    <property type="entry name" value="Chitinase_insertion_sf"/>
</dbReference>
<accession>A0ABM1NNW8</accession>
<dbReference type="GeneID" id="108609443"/>
<evidence type="ECO:0000313" key="6">
    <source>
        <dbReference type="RefSeq" id="XP_017856654.1"/>
    </source>
</evidence>
<evidence type="ECO:0000256" key="3">
    <source>
        <dbReference type="ARBA" id="ARBA00040976"/>
    </source>
</evidence>
<reference evidence="6" key="3">
    <citation type="submission" date="2025-08" db="UniProtKB">
        <authorList>
            <consortium name="RefSeq"/>
        </authorList>
    </citation>
    <scope>IDENTIFICATION</scope>
    <source>
        <tissue evidence="6">Whole organism</tissue>
    </source>
</reference>
<keyword evidence="2" id="KW-0732">Signal</keyword>
<dbReference type="Gene3D" id="3.20.20.80">
    <property type="entry name" value="Glycosidases"/>
    <property type="match status" value="1"/>
</dbReference>
<dbReference type="Gene3D" id="3.10.50.10">
    <property type="match status" value="1"/>
</dbReference>
<protein>
    <recommendedName>
        <fullName evidence="3">Chitinase domain-containing protein 1</fullName>
    </recommendedName>
</protein>
<reference evidence="5" key="1">
    <citation type="journal article" date="1997" name="Nucleic Acids Res.">
        <title>tRNAscan-SE: a program for improved detection of transfer RNA genes in genomic sequence.</title>
        <authorList>
            <person name="Lowe T.M."/>
            <person name="Eddy S.R."/>
        </authorList>
    </citation>
    <scope>NUCLEOTIDE SEQUENCE [LARGE SCALE GENOMIC DNA]</scope>
</reference>
<evidence type="ECO:0000256" key="2">
    <source>
        <dbReference type="ARBA" id="ARBA00022729"/>
    </source>
</evidence>
<dbReference type="InterPro" id="IPR001223">
    <property type="entry name" value="Glyco_hydro18_cat"/>
</dbReference>
<dbReference type="InterPro" id="IPR011583">
    <property type="entry name" value="Chitinase_II/V-like_cat"/>
</dbReference>